<dbReference type="EMBL" id="ACHB01000092">
    <property type="protein sequence ID" value="EEI90223.1"/>
    <property type="molecule type" value="Genomic_DNA"/>
</dbReference>
<protein>
    <recommendedName>
        <fullName evidence="3">DUF3164 family protein</fullName>
    </recommendedName>
</protein>
<name>C2G3L8_SPHSI</name>
<sequence>MLTIDITKLSPAQLLELSKAAEQLTAQKKREREQNIAAYKAMVDETVVALAPDLASFGTLQGLKVEKTFNAFQQALALKKELYDYKDSQASHTFTSRDGMASVTIGHNEIIGFDGTENAGVIKIREYMTTLADEDPKRKILVRFLETFMKPNKKGELNPARIVELIGLKEEANDNSFSDGVDIIVNAQFKTRTSTYVKGWFRRQDGEGKDMKLEFSISTK</sequence>
<dbReference type="RefSeq" id="WP_003003620.1">
    <property type="nucleotide sequence ID" value="NZ_GG668630.1"/>
</dbReference>
<evidence type="ECO:0000313" key="1">
    <source>
        <dbReference type="EMBL" id="EEI90223.1"/>
    </source>
</evidence>
<accession>C2G3L8</accession>
<dbReference type="AlphaFoldDB" id="C2G3L8"/>
<dbReference type="InterPro" id="IPR021505">
    <property type="entry name" value="Phage_B3_Orf6"/>
</dbReference>
<evidence type="ECO:0000313" key="2">
    <source>
        <dbReference type="Proteomes" id="UP000006241"/>
    </source>
</evidence>
<comment type="caution">
    <text evidence="1">The sequence shown here is derived from an EMBL/GenBank/DDBJ whole genome shotgun (WGS) entry which is preliminary data.</text>
</comment>
<organism evidence="1 2">
    <name type="scientific">Sphingobacterium spiritivorum ATCC 33300</name>
    <dbReference type="NCBI Taxonomy" id="525372"/>
    <lineage>
        <taxon>Bacteria</taxon>
        <taxon>Pseudomonadati</taxon>
        <taxon>Bacteroidota</taxon>
        <taxon>Sphingobacteriia</taxon>
        <taxon>Sphingobacteriales</taxon>
        <taxon>Sphingobacteriaceae</taxon>
        <taxon>Sphingobacterium</taxon>
    </lineage>
</organism>
<dbReference type="HOGENOM" id="CLU_104227_0_0_10"/>
<reference evidence="1 2" key="1">
    <citation type="submission" date="2009-01" db="EMBL/GenBank/DDBJ databases">
        <authorList>
            <person name="Qin X."/>
            <person name="Bachman B."/>
            <person name="Battles P."/>
            <person name="Bell A."/>
            <person name="Bess C."/>
            <person name="Bickham C."/>
            <person name="Chaboub L."/>
            <person name="Chen D."/>
            <person name="Coyle M."/>
            <person name="Deiros D.R."/>
            <person name="Dinh H."/>
            <person name="Forbes L."/>
            <person name="Fowler G."/>
            <person name="Francisco L."/>
            <person name="Fu Q."/>
            <person name="Gubbala S."/>
            <person name="Hale W."/>
            <person name="Han Y."/>
            <person name="Hemphill L."/>
            <person name="Highlander S.K."/>
            <person name="Hirani K."/>
            <person name="Hogues M."/>
            <person name="Jackson L."/>
            <person name="Jakkamsetti A."/>
            <person name="Javaid M."/>
            <person name="Jiang H."/>
            <person name="Korchina V."/>
            <person name="Kovar C."/>
            <person name="Lara F."/>
            <person name="Lee S."/>
            <person name="Mata R."/>
            <person name="Mathew T."/>
            <person name="Moen C."/>
            <person name="Morales K."/>
            <person name="Munidasa M."/>
            <person name="Nazareth L."/>
            <person name="Ngo R."/>
            <person name="Nguyen L."/>
            <person name="Okwuonu G."/>
            <person name="Ongeri F."/>
            <person name="Patil S."/>
            <person name="Petrosino J."/>
            <person name="Pham C."/>
            <person name="Pham P."/>
            <person name="Pu L.-L."/>
            <person name="Puazo M."/>
            <person name="Raj R."/>
            <person name="Reid J."/>
            <person name="Rouhana J."/>
            <person name="Saada N."/>
            <person name="Shang Y."/>
            <person name="Simmons D."/>
            <person name="Thornton R."/>
            <person name="Warren J."/>
            <person name="Weissenberger G."/>
            <person name="Zhang J."/>
            <person name="Zhang L."/>
            <person name="Zhou C."/>
            <person name="Zhu D."/>
            <person name="Muzny D."/>
            <person name="Worley K."/>
            <person name="Gibbs R."/>
        </authorList>
    </citation>
    <scope>NUCLEOTIDE SEQUENCE [LARGE SCALE GENOMIC DNA]</scope>
    <source>
        <strain evidence="1 2">ATCC 33300</strain>
    </source>
</reference>
<dbReference type="Proteomes" id="UP000006241">
    <property type="component" value="Unassembled WGS sequence"/>
</dbReference>
<proteinExistence type="predicted"/>
<evidence type="ECO:0008006" key="3">
    <source>
        <dbReference type="Google" id="ProtNLM"/>
    </source>
</evidence>
<dbReference type="Pfam" id="PF11363">
    <property type="entry name" value="DUF3164"/>
    <property type="match status" value="1"/>
</dbReference>
<gene>
    <name evidence="1" type="ORF">HMPREF0765_4174</name>
</gene>